<dbReference type="Proteomes" id="UP001071777">
    <property type="component" value="Unassembled WGS sequence"/>
</dbReference>
<feature type="domain" description="BCNT-C" evidence="2">
    <location>
        <begin position="305"/>
        <end position="383"/>
    </location>
</feature>
<dbReference type="PANTHER" id="PTHR48295">
    <property type="entry name" value="CRANIOFACIAL DEVELOPMENT PROTEIN 1"/>
    <property type="match status" value="1"/>
</dbReference>
<feature type="region of interest" description="Disordered" evidence="1">
    <location>
        <begin position="127"/>
        <end position="158"/>
    </location>
</feature>
<dbReference type="PROSITE" id="PS51279">
    <property type="entry name" value="BCNT_C"/>
    <property type="match status" value="1"/>
</dbReference>
<dbReference type="PANTHER" id="PTHR48295:SF1">
    <property type="entry name" value="SWR1-COMPLEX PROTEIN 5"/>
    <property type="match status" value="1"/>
</dbReference>
<organism evidence="3 4">
    <name type="scientific">Cryptosporidium canis</name>
    <dbReference type="NCBI Taxonomy" id="195482"/>
    <lineage>
        <taxon>Eukaryota</taxon>
        <taxon>Sar</taxon>
        <taxon>Alveolata</taxon>
        <taxon>Apicomplexa</taxon>
        <taxon>Conoidasida</taxon>
        <taxon>Coccidia</taxon>
        <taxon>Eucoccidiorida</taxon>
        <taxon>Eimeriorina</taxon>
        <taxon>Cryptosporidiidae</taxon>
        <taxon>Cryptosporidium</taxon>
    </lineage>
</organism>
<dbReference type="EMBL" id="JAPCXB010000128">
    <property type="protein sequence ID" value="KAJ1606924.1"/>
    <property type="molecule type" value="Genomic_DNA"/>
</dbReference>
<keyword evidence="4" id="KW-1185">Reference proteome</keyword>
<gene>
    <name evidence="3" type="ORF">OJ252_3012</name>
</gene>
<dbReference type="Pfam" id="PF07572">
    <property type="entry name" value="BCNT"/>
    <property type="match status" value="1"/>
</dbReference>
<name>A0ABQ8P3X3_9CRYT</name>
<evidence type="ECO:0000313" key="3">
    <source>
        <dbReference type="EMBL" id="KAJ1606924.1"/>
    </source>
</evidence>
<sequence>MSCREGQANREKQADSPKKTPFVWRRIGFNEQTYLAVSDLERFLLPLTPKYTVEETAAMNPNTPKIIEPKIALSYGGAMLSQYPVMNPGVLLYSEQICIQISRNQPESSSVEIMATINNTVFMSDDEEDESFHGSDASSSVESESSEEESSSTLKKASLKEVMNSRRVDKVYDEILRESRREFEERVCTVQKDHFMLEFQKKCFDSSKKKNSDLQALKHYVDLGVSKVFENPVEFDISKFKASSRNLSKESEAETRRMVEQAIGGLEEKGAKYIDKKVKYAGQTYTIKERVDPETFSRKKARASLTGVQALDDIVASINKEISINSIQKSQSDWTEFRQMAGLESQLERQRKHGYISKAAFLQKADWKLHEKELEIRRRGANSSSSGAN</sequence>
<dbReference type="InterPro" id="IPR027124">
    <property type="entry name" value="Swc5/CFDP1/2"/>
</dbReference>
<accession>A0ABQ8P3X3</accession>
<comment type="caution">
    <text evidence="3">The sequence shown here is derived from an EMBL/GenBank/DDBJ whole genome shotgun (WGS) entry which is preliminary data.</text>
</comment>
<reference evidence="3" key="1">
    <citation type="submission" date="2022-10" db="EMBL/GenBank/DDBJ databases">
        <title>Adaptive evolution leads to modifications in subtelomeric GC content in a zoonotic Cryptosporidium species.</title>
        <authorList>
            <person name="Li J."/>
            <person name="Feng Y."/>
            <person name="Xiao L."/>
        </authorList>
    </citation>
    <scope>NUCLEOTIDE SEQUENCE</scope>
    <source>
        <strain evidence="3">25894</strain>
    </source>
</reference>
<evidence type="ECO:0000313" key="4">
    <source>
        <dbReference type="Proteomes" id="UP001071777"/>
    </source>
</evidence>
<evidence type="ECO:0000259" key="2">
    <source>
        <dbReference type="PROSITE" id="PS51279"/>
    </source>
</evidence>
<protein>
    <recommendedName>
        <fullName evidence="2">BCNT-C domain-containing protein</fullName>
    </recommendedName>
</protein>
<dbReference type="InterPro" id="IPR011421">
    <property type="entry name" value="BCNT-C"/>
</dbReference>
<proteinExistence type="predicted"/>
<evidence type="ECO:0000256" key="1">
    <source>
        <dbReference type="SAM" id="MobiDB-lite"/>
    </source>
</evidence>